<proteinExistence type="predicted"/>
<evidence type="ECO:0000313" key="3">
    <source>
        <dbReference type="Proteomes" id="UP000652761"/>
    </source>
</evidence>
<dbReference type="PANTHER" id="PTHR48258">
    <property type="entry name" value="DUF4218 DOMAIN-CONTAINING PROTEIN-RELATED"/>
    <property type="match status" value="1"/>
</dbReference>
<dbReference type="PANTHER" id="PTHR48258:SF15">
    <property type="entry name" value="OS02G0543900 PROTEIN"/>
    <property type="match status" value="1"/>
</dbReference>
<gene>
    <name evidence="2" type="ORF">Taro_006860</name>
</gene>
<comment type="caution">
    <text evidence="2">The sequence shown here is derived from an EMBL/GenBank/DDBJ whole genome shotgun (WGS) entry which is preliminary data.</text>
</comment>
<reference evidence="2" key="1">
    <citation type="submission" date="2017-07" db="EMBL/GenBank/DDBJ databases">
        <title>Taro Niue Genome Assembly and Annotation.</title>
        <authorList>
            <person name="Atibalentja N."/>
            <person name="Keating K."/>
            <person name="Fields C.J."/>
        </authorList>
    </citation>
    <scope>NUCLEOTIDE SEQUENCE</scope>
    <source>
        <strain evidence="2">Niue_2</strain>
        <tissue evidence="2">Leaf</tissue>
    </source>
</reference>
<protein>
    <recommendedName>
        <fullName evidence="1">DUF4216 domain-containing protein</fullName>
    </recommendedName>
</protein>
<accession>A0A843TYL5</accession>
<dbReference type="OrthoDB" id="1923595at2759"/>
<sequence>MALPEEVTCLARGPKHDVVSYQAFFTNGYKFETKSMDISRVTQNSGVVTIGDHENIFYGVLQNIIEFQFGTMPPIVLFKCKWYDMNVGVGLLVDEFKLTSANTTRSTFEDEPFIFPSQVQQVYYSDDPLKLGWSVFCQWKPRDTFEVPINETQDEENEDATFFRGIEPTMSSGDLEASDNDVSWVRRELGIGTRIDDDLLTVAKKKNKKTT</sequence>
<name>A0A843TYL5_COLES</name>
<evidence type="ECO:0000313" key="2">
    <source>
        <dbReference type="EMBL" id="MQL74493.1"/>
    </source>
</evidence>
<organism evidence="2 3">
    <name type="scientific">Colocasia esculenta</name>
    <name type="common">Wild taro</name>
    <name type="synonym">Arum esculentum</name>
    <dbReference type="NCBI Taxonomy" id="4460"/>
    <lineage>
        <taxon>Eukaryota</taxon>
        <taxon>Viridiplantae</taxon>
        <taxon>Streptophyta</taxon>
        <taxon>Embryophyta</taxon>
        <taxon>Tracheophyta</taxon>
        <taxon>Spermatophyta</taxon>
        <taxon>Magnoliopsida</taxon>
        <taxon>Liliopsida</taxon>
        <taxon>Araceae</taxon>
        <taxon>Aroideae</taxon>
        <taxon>Colocasieae</taxon>
        <taxon>Colocasia</taxon>
    </lineage>
</organism>
<keyword evidence="3" id="KW-1185">Reference proteome</keyword>
<dbReference type="Pfam" id="PF13952">
    <property type="entry name" value="DUF4216"/>
    <property type="match status" value="1"/>
</dbReference>
<dbReference type="InterPro" id="IPR025312">
    <property type="entry name" value="DUF4216"/>
</dbReference>
<dbReference type="Proteomes" id="UP000652761">
    <property type="component" value="Unassembled WGS sequence"/>
</dbReference>
<feature type="domain" description="DUF4216" evidence="1">
    <location>
        <begin position="65"/>
        <end position="135"/>
    </location>
</feature>
<evidence type="ECO:0000259" key="1">
    <source>
        <dbReference type="Pfam" id="PF13952"/>
    </source>
</evidence>
<dbReference type="AlphaFoldDB" id="A0A843TYL5"/>
<dbReference type="EMBL" id="NMUH01000210">
    <property type="protein sequence ID" value="MQL74493.1"/>
    <property type="molecule type" value="Genomic_DNA"/>
</dbReference>